<protein>
    <submittedName>
        <fullName evidence="2">Uncharacterized protein</fullName>
    </submittedName>
</protein>
<reference evidence="3" key="2">
    <citation type="submission" date="2015-01" db="EMBL/GenBank/DDBJ databases">
        <title>Evolutionary Origins and Diversification of the Mycorrhizal Mutualists.</title>
        <authorList>
            <consortium name="DOE Joint Genome Institute"/>
            <consortium name="Mycorrhizal Genomics Consortium"/>
            <person name="Kohler A."/>
            <person name="Kuo A."/>
            <person name="Nagy L.G."/>
            <person name="Floudas D."/>
            <person name="Copeland A."/>
            <person name="Barry K.W."/>
            <person name="Cichocki N."/>
            <person name="Veneault-Fourrey C."/>
            <person name="LaButti K."/>
            <person name="Lindquist E.A."/>
            <person name="Lipzen A."/>
            <person name="Lundell T."/>
            <person name="Morin E."/>
            <person name="Murat C."/>
            <person name="Riley R."/>
            <person name="Ohm R."/>
            <person name="Sun H."/>
            <person name="Tunlid A."/>
            <person name="Henrissat B."/>
            <person name="Grigoriev I.V."/>
            <person name="Hibbett D.S."/>
            <person name="Martin F."/>
        </authorList>
    </citation>
    <scope>NUCLEOTIDE SEQUENCE [LARGE SCALE GENOMIC DNA]</scope>
    <source>
        <strain evidence="3">MUT 4182</strain>
    </source>
</reference>
<keyword evidence="3" id="KW-1185">Reference proteome</keyword>
<dbReference type="HOGENOM" id="CLU_2185873_0_0_1"/>
<evidence type="ECO:0000313" key="2">
    <source>
        <dbReference type="EMBL" id="KIO15321.1"/>
    </source>
</evidence>
<dbReference type="OrthoDB" id="3309381at2759"/>
<keyword evidence="1" id="KW-0472">Membrane</keyword>
<sequence>MYSPKTQHALRHLRNIILEAAVPPTIGVILTISLGNITGRKNTLPRFFSAITPGLYVSSLIFTLNSRVAISHKFNPPNCKGDSDEELSTGFQFADAKTSGLEDAQVVSV</sequence>
<evidence type="ECO:0000256" key="1">
    <source>
        <dbReference type="SAM" id="Phobius"/>
    </source>
</evidence>
<keyword evidence="1" id="KW-1133">Transmembrane helix</keyword>
<accession>A0A0C3PZK7</accession>
<feature type="transmembrane region" description="Helical" evidence="1">
    <location>
        <begin position="12"/>
        <end position="35"/>
    </location>
</feature>
<gene>
    <name evidence="2" type="ORF">M407DRAFT_103944</name>
</gene>
<dbReference type="EMBL" id="KN824215">
    <property type="protein sequence ID" value="KIO15321.1"/>
    <property type="molecule type" value="Genomic_DNA"/>
</dbReference>
<organism evidence="2 3">
    <name type="scientific">Tulasnella calospora MUT 4182</name>
    <dbReference type="NCBI Taxonomy" id="1051891"/>
    <lineage>
        <taxon>Eukaryota</taxon>
        <taxon>Fungi</taxon>
        <taxon>Dikarya</taxon>
        <taxon>Basidiomycota</taxon>
        <taxon>Agaricomycotina</taxon>
        <taxon>Agaricomycetes</taxon>
        <taxon>Cantharellales</taxon>
        <taxon>Tulasnellaceae</taxon>
        <taxon>Tulasnella</taxon>
    </lineage>
</organism>
<dbReference type="Proteomes" id="UP000054248">
    <property type="component" value="Unassembled WGS sequence"/>
</dbReference>
<reference evidence="2 3" key="1">
    <citation type="submission" date="2014-04" db="EMBL/GenBank/DDBJ databases">
        <authorList>
            <consortium name="DOE Joint Genome Institute"/>
            <person name="Kuo A."/>
            <person name="Girlanda M."/>
            <person name="Perotto S."/>
            <person name="Kohler A."/>
            <person name="Nagy L.G."/>
            <person name="Floudas D."/>
            <person name="Copeland A."/>
            <person name="Barry K.W."/>
            <person name="Cichocki N."/>
            <person name="Veneault-Fourrey C."/>
            <person name="LaButti K."/>
            <person name="Lindquist E.A."/>
            <person name="Lipzen A."/>
            <person name="Lundell T."/>
            <person name="Morin E."/>
            <person name="Murat C."/>
            <person name="Sun H."/>
            <person name="Tunlid A."/>
            <person name="Henrissat B."/>
            <person name="Grigoriev I.V."/>
            <person name="Hibbett D.S."/>
            <person name="Martin F."/>
            <person name="Nordberg H.P."/>
            <person name="Cantor M.N."/>
            <person name="Hua S.X."/>
        </authorList>
    </citation>
    <scope>NUCLEOTIDE SEQUENCE [LARGE SCALE GENOMIC DNA]</scope>
    <source>
        <strain evidence="2 3">MUT 4182</strain>
    </source>
</reference>
<keyword evidence="1" id="KW-0812">Transmembrane</keyword>
<proteinExistence type="predicted"/>
<name>A0A0C3PZK7_9AGAM</name>
<evidence type="ECO:0000313" key="3">
    <source>
        <dbReference type="Proteomes" id="UP000054248"/>
    </source>
</evidence>
<dbReference type="AlphaFoldDB" id="A0A0C3PZK7"/>